<reference evidence="3" key="1">
    <citation type="submission" date="2017-09" db="EMBL/GenBank/DDBJ databases">
        <title>Depth-based differentiation of microbial function through sediment-hosted aquifers and enrichment of novel symbionts in the deep terrestrial subsurface.</title>
        <authorList>
            <person name="Probst A.J."/>
            <person name="Ladd B."/>
            <person name="Jarett J.K."/>
            <person name="Geller-Mcgrath D.E."/>
            <person name="Sieber C.M.K."/>
            <person name="Emerson J.B."/>
            <person name="Anantharaman K."/>
            <person name="Thomas B.C."/>
            <person name="Malmstrom R."/>
            <person name="Stieglmeier M."/>
            <person name="Klingl A."/>
            <person name="Woyke T."/>
            <person name="Ryan C.M."/>
            <person name="Banfield J.F."/>
        </authorList>
    </citation>
    <scope>NUCLEOTIDE SEQUENCE [LARGE SCALE GENOMIC DNA]</scope>
</reference>
<evidence type="ECO:0000313" key="2">
    <source>
        <dbReference type="EMBL" id="PIR77872.1"/>
    </source>
</evidence>
<feature type="transmembrane region" description="Helical" evidence="1">
    <location>
        <begin position="52"/>
        <end position="74"/>
    </location>
</feature>
<gene>
    <name evidence="2" type="ORF">COU30_00115</name>
</gene>
<sequence length="118" mass="13990">MPIPQLNKRTYGYIGNQQRKKPKKLKRLHIKRIKKLWHRRKKENKIFGKKQIILGSLTVVALGFLFTTIMIAWASKDLPDPDKLTDRKIAQSTKMYDRTGEHLLYEIFANERRTIVDL</sequence>
<keyword evidence="1" id="KW-1133">Transmembrane helix</keyword>
<proteinExistence type="predicted"/>
<keyword evidence="1" id="KW-0812">Transmembrane</keyword>
<name>A0A2M6P2B3_9BACT</name>
<protein>
    <submittedName>
        <fullName evidence="2">Uncharacterized protein</fullName>
    </submittedName>
</protein>
<feature type="non-terminal residue" evidence="2">
    <location>
        <position position="118"/>
    </location>
</feature>
<evidence type="ECO:0000256" key="1">
    <source>
        <dbReference type="SAM" id="Phobius"/>
    </source>
</evidence>
<dbReference type="Proteomes" id="UP000228528">
    <property type="component" value="Unassembled WGS sequence"/>
</dbReference>
<organism evidence="2 3">
    <name type="scientific">Candidatus Magasanikbacteria bacterium CG10_big_fil_rev_8_21_14_0_10_38_6</name>
    <dbReference type="NCBI Taxonomy" id="1974647"/>
    <lineage>
        <taxon>Bacteria</taxon>
        <taxon>Candidatus Magasanikiibacteriota</taxon>
    </lineage>
</organism>
<evidence type="ECO:0000313" key="3">
    <source>
        <dbReference type="Proteomes" id="UP000228528"/>
    </source>
</evidence>
<accession>A0A2M6P2B3</accession>
<comment type="caution">
    <text evidence="2">The sequence shown here is derived from an EMBL/GenBank/DDBJ whole genome shotgun (WGS) entry which is preliminary data.</text>
</comment>
<dbReference type="AlphaFoldDB" id="A0A2M6P2B3"/>
<keyword evidence="1" id="KW-0472">Membrane</keyword>
<dbReference type="EMBL" id="PFBW01000007">
    <property type="protein sequence ID" value="PIR77872.1"/>
    <property type="molecule type" value="Genomic_DNA"/>
</dbReference>